<evidence type="ECO:0000256" key="3">
    <source>
        <dbReference type="ARBA" id="ARBA00023163"/>
    </source>
</evidence>
<gene>
    <name evidence="6" type="ORF">H9811_04715</name>
</gene>
<name>A0A9D2EQU7_9FIRM</name>
<dbReference type="Pfam" id="PF00440">
    <property type="entry name" value="TetR_N"/>
    <property type="match status" value="1"/>
</dbReference>
<feature type="DNA-binding region" description="H-T-H motif" evidence="4">
    <location>
        <begin position="28"/>
        <end position="47"/>
    </location>
</feature>
<evidence type="ECO:0000256" key="1">
    <source>
        <dbReference type="ARBA" id="ARBA00023015"/>
    </source>
</evidence>
<dbReference type="InterPro" id="IPR009057">
    <property type="entry name" value="Homeodomain-like_sf"/>
</dbReference>
<protein>
    <submittedName>
        <fullName evidence="6">TetR/AcrR family transcriptional regulator</fullName>
    </submittedName>
</protein>
<dbReference type="Proteomes" id="UP000824048">
    <property type="component" value="Unassembled WGS sequence"/>
</dbReference>
<keyword evidence="1" id="KW-0805">Transcription regulation</keyword>
<sequence>MKPAATSKEEILAACRELIHRQGGTALNVREVAAACGISVGTVYNYFGSKADLVGAAVESVWYDIFRCADDGSAFATTQDCVRWLFERLAYGNAQYPGFFTLHSASFVNQDRPEGKVRMQKTWEHIMEMLCKVLQQDPLIRPGVFCDAFTTEQFADILFSLILAAQLRGQYSADTVLQLVDRMLYQMPCTGTA</sequence>
<evidence type="ECO:0000259" key="5">
    <source>
        <dbReference type="PROSITE" id="PS50977"/>
    </source>
</evidence>
<keyword evidence="3" id="KW-0804">Transcription</keyword>
<feature type="domain" description="HTH tetR-type" evidence="5">
    <location>
        <begin position="5"/>
        <end position="65"/>
    </location>
</feature>
<organism evidence="6 7">
    <name type="scientific">Candidatus Gemmiger excrementigallinarum</name>
    <dbReference type="NCBI Taxonomy" id="2838609"/>
    <lineage>
        <taxon>Bacteria</taxon>
        <taxon>Bacillati</taxon>
        <taxon>Bacillota</taxon>
        <taxon>Clostridia</taxon>
        <taxon>Eubacteriales</taxon>
        <taxon>Gemmiger</taxon>
    </lineage>
</organism>
<dbReference type="InterPro" id="IPR050109">
    <property type="entry name" value="HTH-type_TetR-like_transc_reg"/>
</dbReference>
<keyword evidence="2 4" id="KW-0238">DNA-binding</keyword>
<dbReference type="PANTHER" id="PTHR30055:SF234">
    <property type="entry name" value="HTH-TYPE TRANSCRIPTIONAL REGULATOR BETI"/>
    <property type="match status" value="1"/>
</dbReference>
<accession>A0A9D2EQU7</accession>
<evidence type="ECO:0000256" key="4">
    <source>
        <dbReference type="PROSITE-ProRule" id="PRU00335"/>
    </source>
</evidence>
<dbReference type="PRINTS" id="PR00455">
    <property type="entry name" value="HTHTETR"/>
</dbReference>
<dbReference type="Gene3D" id="1.10.357.10">
    <property type="entry name" value="Tetracycline Repressor, domain 2"/>
    <property type="match status" value="1"/>
</dbReference>
<reference evidence="6" key="1">
    <citation type="journal article" date="2021" name="PeerJ">
        <title>Extensive microbial diversity within the chicken gut microbiome revealed by metagenomics and culture.</title>
        <authorList>
            <person name="Gilroy R."/>
            <person name="Ravi A."/>
            <person name="Getino M."/>
            <person name="Pursley I."/>
            <person name="Horton D.L."/>
            <person name="Alikhan N.F."/>
            <person name="Baker D."/>
            <person name="Gharbi K."/>
            <person name="Hall N."/>
            <person name="Watson M."/>
            <person name="Adriaenssens E.M."/>
            <person name="Foster-Nyarko E."/>
            <person name="Jarju S."/>
            <person name="Secka A."/>
            <person name="Antonio M."/>
            <person name="Oren A."/>
            <person name="Chaudhuri R.R."/>
            <person name="La Ragione R."/>
            <person name="Hildebrand F."/>
            <person name="Pallen M.J."/>
        </authorList>
    </citation>
    <scope>NUCLEOTIDE SEQUENCE</scope>
    <source>
        <strain evidence="6">ChiSxjej1B13-11774</strain>
    </source>
</reference>
<proteinExistence type="predicted"/>
<evidence type="ECO:0000313" key="7">
    <source>
        <dbReference type="Proteomes" id="UP000824048"/>
    </source>
</evidence>
<dbReference type="PANTHER" id="PTHR30055">
    <property type="entry name" value="HTH-TYPE TRANSCRIPTIONAL REGULATOR RUTR"/>
    <property type="match status" value="1"/>
</dbReference>
<dbReference type="EMBL" id="DXBP01000031">
    <property type="protein sequence ID" value="HIZ41850.1"/>
    <property type="molecule type" value="Genomic_DNA"/>
</dbReference>
<comment type="caution">
    <text evidence="6">The sequence shown here is derived from an EMBL/GenBank/DDBJ whole genome shotgun (WGS) entry which is preliminary data.</text>
</comment>
<evidence type="ECO:0000313" key="6">
    <source>
        <dbReference type="EMBL" id="HIZ41850.1"/>
    </source>
</evidence>
<dbReference type="SUPFAM" id="SSF46689">
    <property type="entry name" value="Homeodomain-like"/>
    <property type="match status" value="1"/>
</dbReference>
<dbReference type="InterPro" id="IPR001647">
    <property type="entry name" value="HTH_TetR"/>
</dbReference>
<reference evidence="6" key="2">
    <citation type="submission" date="2021-04" db="EMBL/GenBank/DDBJ databases">
        <authorList>
            <person name="Gilroy R."/>
        </authorList>
    </citation>
    <scope>NUCLEOTIDE SEQUENCE</scope>
    <source>
        <strain evidence="6">ChiSxjej1B13-11774</strain>
    </source>
</reference>
<dbReference type="GO" id="GO:0000976">
    <property type="term" value="F:transcription cis-regulatory region binding"/>
    <property type="evidence" value="ECO:0007669"/>
    <property type="project" value="TreeGrafter"/>
</dbReference>
<evidence type="ECO:0000256" key="2">
    <source>
        <dbReference type="ARBA" id="ARBA00023125"/>
    </source>
</evidence>
<dbReference type="GO" id="GO:0003700">
    <property type="term" value="F:DNA-binding transcription factor activity"/>
    <property type="evidence" value="ECO:0007669"/>
    <property type="project" value="TreeGrafter"/>
</dbReference>
<dbReference type="AlphaFoldDB" id="A0A9D2EQU7"/>
<dbReference type="PROSITE" id="PS50977">
    <property type="entry name" value="HTH_TETR_2"/>
    <property type="match status" value="1"/>
</dbReference>